<dbReference type="OrthoDB" id="10253115at2759"/>
<evidence type="ECO:0000259" key="6">
    <source>
        <dbReference type="Pfam" id="PF13193"/>
    </source>
</evidence>
<dbReference type="PROSITE" id="PS00455">
    <property type="entry name" value="AMP_BINDING"/>
    <property type="match status" value="1"/>
</dbReference>
<evidence type="ECO:0000313" key="7">
    <source>
        <dbReference type="EMBL" id="KAG2220897.1"/>
    </source>
</evidence>
<sequence length="574" mass="63559">MSTRTSIAEQRAQNIAGHLAGNDNTVPEFEKYRIRRKPGQAPYHTPMTPIRLLLRSALAYPNKTAVIHGDRSLSYKAVADRVLRLANLLIHTYNIRPGDRVAVLCQNIPAFLDAKFGIPSAGAIIVPLNTRLTQPEIEYIISHSGASVLIVQQELLPRVSEKVVKTLLKRAPIVVANYQNKGDAPCHYEQKLYATEPQILWNDLPLPQEDNAIISLNYTSGSTGRPKGVMISHKGCYMQGLSMCIHGRLTPESVYLSTLPMFHCNGWNFPWAVVAAGGTQVMLNKMDYGYIWKAFKELGVTHYCGAPTVQNEICNHKDASRLDSTVLTFGGGAALSSTHIRNLNALNIFPTHLYGLTESYGPSMGTYDQVSLSNYPEEDHFKLVARQGYNTITIDEARVLNKETAEDVKPDGKQIGEICLTGNTIMLGYYNNPEETEKAFKHGVFWTGDLAVRHPDGAIEIVDRSKDVIVSGGENISSIEVESAILYLDQVSECAVIGGPDPKWGERPYAFVIPKQGHTLTPEAVIAHCRKNLAGYKCPAEVLIVQSVPKTSTGKVQKFVLREELWKSYKNRVN</sequence>
<dbReference type="Gene3D" id="3.40.50.12780">
    <property type="entry name" value="N-terminal domain of ligase-like"/>
    <property type="match status" value="1"/>
</dbReference>
<dbReference type="InterPro" id="IPR000873">
    <property type="entry name" value="AMP-dep_synth/lig_dom"/>
</dbReference>
<protein>
    <submittedName>
        <fullName evidence="7">Uncharacterized protein</fullName>
    </submittedName>
</protein>
<dbReference type="GO" id="GO:0016874">
    <property type="term" value="F:ligase activity"/>
    <property type="evidence" value="ECO:0007669"/>
    <property type="project" value="UniProtKB-KW"/>
</dbReference>
<keyword evidence="2" id="KW-0436">Ligase</keyword>
<evidence type="ECO:0000256" key="3">
    <source>
        <dbReference type="ARBA" id="ARBA00022832"/>
    </source>
</evidence>
<feature type="domain" description="AMP-dependent synthetase/ligase" evidence="5">
    <location>
        <begin position="55"/>
        <end position="430"/>
    </location>
</feature>
<evidence type="ECO:0000256" key="1">
    <source>
        <dbReference type="ARBA" id="ARBA00006432"/>
    </source>
</evidence>
<dbReference type="Pfam" id="PF13193">
    <property type="entry name" value="AMP-binding_C"/>
    <property type="match status" value="1"/>
</dbReference>
<dbReference type="PANTHER" id="PTHR43859">
    <property type="entry name" value="ACYL-ACTIVATING ENZYME"/>
    <property type="match status" value="1"/>
</dbReference>
<dbReference type="GO" id="GO:0006631">
    <property type="term" value="P:fatty acid metabolic process"/>
    <property type="evidence" value="ECO:0007669"/>
    <property type="project" value="UniProtKB-KW"/>
</dbReference>
<evidence type="ECO:0000259" key="5">
    <source>
        <dbReference type="Pfam" id="PF00501"/>
    </source>
</evidence>
<dbReference type="PANTHER" id="PTHR43859:SF4">
    <property type="entry name" value="BUTANOATE--COA LIGASE AAE1-RELATED"/>
    <property type="match status" value="1"/>
</dbReference>
<dbReference type="EMBL" id="JAEPRB010000125">
    <property type="protein sequence ID" value="KAG2220897.1"/>
    <property type="molecule type" value="Genomic_DNA"/>
</dbReference>
<dbReference type="AlphaFoldDB" id="A0A8H7VJ76"/>
<feature type="domain" description="AMP-binding enzyme C-terminal" evidence="6">
    <location>
        <begin position="480"/>
        <end position="555"/>
    </location>
</feature>
<gene>
    <name evidence="7" type="ORF">INT45_013026</name>
</gene>
<accession>A0A8H7VJ76</accession>
<keyword evidence="4" id="KW-0443">Lipid metabolism</keyword>
<comment type="similarity">
    <text evidence="1">Belongs to the ATP-dependent AMP-binding enzyme family.</text>
</comment>
<reference evidence="7 8" key="1">
    <citation type="submission" date="2020-12" db="EMBL/GenBank/DDBJ databases">
        <title>Metabolic potential, ecology and presence of endohyphal bacteria is reflected in genomic diversity of Mucoromycotina.</title>
        <authorList>
            <person name="Muszewska A."/>
            <person name="Okrasinska A."/>
            <person name="Steczkiewicz K."/>
            <person name="Drgas O."/>
            <person name="Orlowska M."/>
            <person name="Perlinska-Lenart U."/>
            <person name="Aleksandrzak-Piekarczyk T."/>
            <person name="Szatraj K."/>
            <person name="Zielenkiewicz U."/>
            <person name="Pilsyk S."/>
            <person name="Malc E."/>
            <person name="Mieczkowski P."/>
            <person name="Kruszewska J.S."/>
            <person name="Biernat P."/>
            <person name="Pawlowska J."/>
        </authorList>
    </citation>
    <scope>NUCLEOTIDE SEQUENCE [LARGE SCALE GENOMIC DNA]</scope>
    <source>
        <strain evidence="7 8">CBS 142.35</strain>
    </source>
</reference>
<proteinExistence type="inferred from homology"/>
<dbReference type="InterPro" id="IPR042099">
    <property type="entry name" value="ANL_N_sf"/>
</dbReference>
<dbReference type="InterPro" id="IPR045851">
    <property type="entry name" value="AMP-bd_C_sf"/>
</dbReference>
<name>A0A8H7VJ76_9FUNG</name>
<keyword evidence="8" id="KW-1185">Reference proteome</keyword>
<comment type="caution">
    <text evidence="7">The sequence shown here is derived from an EMBL/GenBank/DDBJ whole genome shotgun (WGS) entry which is preliminary data.</text>
</comment>
<organism evidence="7 8">
    <name type="scientific">Circinella minor</name>
    <dbReference type="NCBI Taxonomy" id="1195481"/>
    <lineage>
        <taxon>Eukaryota</taxon>
        <taxon>Fungi</taxon>
        <taxon>Fungi incertae sedis</taxon>
        <taxon>Mucoromycota</taxon>
        <taxon>Mucoromycotina</taxon>
        <taxon>Mucoromycetes</taxon>
        <taxon>Mucorales</taxon>
        <taxon>Lichtheimiaceae</taxon>
        <taxon>Circinella</taxon>
    </lineage>
</organism>
<dbReference type="Proteomes" id="UP000646827">
    <property type="component" value="Unassembled WGS sequence"/>
</dbReference>
<evidence type="ECO:0000313" key="8">
    <source>
        <dbReference type="Proteomes" id="UP000646827"/>
    </source>
</evidence>
<keyword evidence="3" id="KW-0276">Fatty acid metabolism</keyword>
<dbReference type="Pfam" id="PF00501">
    <property type="entry name" value="AMP-binding"/>
    <property type="match status" value="1"/>
</dbReference>
<dbReference type="InterPro" id="IPR020845">
    <property type="entry name" value="AMP-binding_CS"/>
</dbReference>
<evidence type="ECO:0000256" key="4">
    <source>
        <dbReference type="ARBA" id="ARBA00023098"/>
    </source>
</evidence>
<dbReference type="SUPFAM" id="SSF56801">
    <property type="entry name" value="Acetyl-CoA synthetase-like"/>
    <property type="match status" value="1"/>
</dbReference>
<dbReference type="InterPro" id="IPR025110">
    <property type="entry name" value="AMP-bd_C"/>
</dbReference>
<dbReference type="Gene3D" id="3.30.300.30">
    <property type="match status" value="1"/>
</dbReference>
<dbReference type="FunFam" id="3.30.300.30:FF:000008">
    <property type="entry name" value="2,3-dihydroxybenzoate-AMP ligase"/>
    <property type="match status" value="1"/>
</dbReference>
<evidence type="ECO:0000256" key="2">
    <source>
        <dbReference type="ARBA" id="ARBA00022598"/>
    </source>
</evidence>